<feature type="transmembrane region" description="Helical" evidence="1">
    <location>
        <begin position="30"/>
        <end position="51"/>
    </location>
</feature>
<dbReference type="AlphaFoldDB" id="A0A090F190"/>
<protein>
    <submittedName>
        <fullName evidence="2">Uncharacterized protein</fullName>
    </submittedName>
</protein>
<name>A0A090F190_MESPL</name>
<evidence type="ECO:0000313" key="2">
    <source>
        <dbReference type="EMBL" id="CDX35389.1"/>
    </source>
</evidence>
<evidence type="ECO:0000313" key="3">
    <source>
        <dbReference type="Proteomes" id="UP000046373"/>
    </source>
</evidence>
<accession>A0A090F190</accession>
<evidence type="ECO:0000256" key="1">
    <source>
        <dbReference type="SAM" id="Phobius"/>
    </source>
</evidence>
<dbReference type="Proteomes" id="UP000046373">
    <property type="component" value="Unassembled WGS sequence"/>
</dbReference>
<reference evidence="2 3" key="1">
    <citation type="submission" date="2014-08" db="EMBL/GenBank/DDBJ databases">
        <authorList>
            <person name="Moulin Lionel"/>
        </authorList>
    </citation>
    <scope>NUCLEOTIDE SEQUENCE [LARGE SCALE GENOMIC DNA]</scope>
</reference>
<gene>
    <name evidence="2" type="ORF">MPLDJ20_20172</name>
</gene>
<keyword evidence="1" id="KW-0812">Transmembrane</keyword>
<sequence length="52" mass="5938">MSEQKEKSPNVHCDMYGGVYFFAERERDDFILAQLVIAAICVLVTLAYLLIL</sequence>
<keyword evidence="1" id="KW-1133">Transmembrane helix</keyword>
<keyword evidence="1" id="KW-0472">Membrane</keyword>
<dbReference type="EMBL" id="CCNB01000012">
    <property type="protein sequence ID" value="CDX35389.1"/>
    <property type="molecule type" value="Genomic_DNA"/>
</dbReference>
<proteinExistence type="predicted"/>
<organism evidence="2 3">
    <name type="scientific">Mesorhizobium plurifarium</name>
    <dbReference type="NCBI Taxonomy" id="69974"/>
    <lineage>
        <taxon>Bacteria</taxon>
        <taxon>Pseudomonadati</taxon>
        <taxon>Pseudomonadota</taxon>
        <taxon>Alphaproteobacteria</taxon>
        <taxon>Hyphomicrobiales</taxon>
        <taxon>Phyllobacteriaceae</taxon>
        <taxon>Mesorhizobium</taxon>
    </lineage>
</organism>